<dbReference type="GO" id="GO:0042285">
    <property type="term" value="F:xylosyltransferase activity"/>
    <property type="evidence" value="ECO:0007669"/>
    <property type="project" value="TreeGrafter"/>
</dbReference>
<sequence length="407" mass="41287">MLLQVSVAVYIPAPAGTAEAAAAASLVRRYVEKLASEDELAASGAAAGTLDAAVGAPPASAAGTAAAVGTSSDAEGGEARCAAAARLACEGAAFGHGGEAPMPRLTVSLLYANHFAREGASVLAAERLGNPYNRPLSTAAPAVVAADPAGTHSYDMLYPINALRNAAIAASWTDLLMLVDGDFVPSLGAAAEAAATFLRLQGPQSPGIARPPRTALVLPAFELPATGSGSDNGSSTGGGGSSGGGGASTEAARKPPRTKRALATLWRNGGVRAFHCGAWPPAAPSVDLGAWMTAADSDGGAGTAALLEAPFYEYWEPVVVASRGTGLPCYDPSFKGYGLNKVQHATHMHVLGFRFLVLPDHFVVTVPHARSLSRHAAFGSSADPLHVTRVEARYRDFKARIGAQLGG</sequence>
<evidence type="ECO:0000256" key="5">
    <source>
        <dbReference type="ARBA" id="ARBA00023136"/>
    </source>
</evidence>
<reference evidence="8" key="1">
    <citation type="submission" date="2021-01" db="EMBL/GenBank/DDBJ databases">
        <authorList>
            <person name="Corre E."/>
            <person name="Pelletier E."/>
            <person name="Niang G."/>
            <person name="Scheremetjew M."/>
            <person name="Finn R."/>
            <person name="Kale V."/>
            <person name="Holt S."/>
            <person name="Cochrane G."/>
            <person name="Meng A."/>
            <person name="Brown T."/>
            <person name="Cohen L."/>
        </authorList>
    </citation>
    <scope>NUCLEOTIDE SEQUENCE</scope>
    <source>
        <strain evidence="8">CCMP219</strain>
    </source>
</reference>
<accession>A0A7R9YTN1</accession>
<dbReference type="GO" id="GO:0016020">
    <property type="term" value="C:membrane"/>
    <property type="evidence" value="ECO:0007669"/>
    <property type="project" value="UniProtKB-SubCell"/>
</dbReference>
<evidence type="ECO:0000256" key="1">
    <source>
        <dbReference type="ARBA" id="ARBA00004606"/>
    </source>
</evidence>
<evidence type="ECO:0000256" key="2">
    <source>
        <dbReference type="ARBA" id="ARBA00022692"/>
    </source>
</evidence>
<organism evidence="8">
    <name type="scientific">Chlamydomonas euryale</name>
    <dbReference type="NCBI Taxonomy" id="1486919"/>
    <lineage>
        <taxon>Eukaryota</taxon>
        <taxon>Viridiplantae</taxon>
        <taxon>Chlorophyta</taxon>
        <taxon>core chlorophytes</taxon>
        <taxon>Chlorophyceae</taxon>
        <taxon>CS clade</taxon>
        <taxon>Chlamydomonadales</taxon>
        <taxon>Chlamydomonadaceae</taxon>
        <taxon>Chlamydomonas</taxon>
    </lineage>
</organism>
<evidence type="ECO:0000256" key="6">
    <source>
        <dbReference type="ARBA" id="ARBA00023180"/>
    </source>
</evidence>
<dbReference type="Pfam" id="PF13896">
    <property type="entry name" value="Glyco_transf_49"/>
    <property type="match status" value="1"/>
</dbReference>
<dbReference type="InterPro" id="IPR051292">
    <property type="entry name" value="Xyl/GlcA_transferase"/>
</dbReference>
<keyword evidence="6" id="KW-0325">Glycoprotein</keyword>
<proteinExistence type="predicted"/>
<dbReference type="PANTHER" id="PTHR12270">
    <property type="entry name" value="GLYCOSYLTRANSFERASE-RELATED"/>
    <property type="match status" value="1"/>
</dbReference>
<dbReference type="EMBL" id="HBEC01012295">
    <property type="protein sequence ID" value="CAD8285627.1"/>
    <property type="molecule type" value="Transcribed_RNA"/>
</dbReference>
<feature type="region of interest" description="Disordered" evidence="7">
    <location>
        <begin position="226"/>
        <end position="257"/>
    </location>
</feature>
<gene>
    <name evidence="8" type="ORF">CEUR00632_LOCUS5665</name>
</gene>
<evidence type="ECO:0000256" key="7">
    <source>
        <dbReference type="SAM" id="MobiDB-lite"/>
    </source>
</evidence>
<dbReference type="GO" id="GO:0035269">
    <property type="term" value="P:protein O-linked glycosylation via mannose"/>
    <property type="evidence" value="ECO:0007669"/>
    <property type="project" value="TreeGrafter"/>
</dbReference>
<feature type="compositionally biased region" description="Gly residues" evidence="7">
    <location>
        <begin position="235"/>
        <end position="247"/>
    </location>
</feature>
<dbReference type="GO" id="GO:0015020">
    <property type="term" value="F:glucuronosyltransferase activity"/>
    <property type="evidence" value="ECO:0007669"/>
    <property type="project" value="TreeGrafter"/>
</dbReference>
<protein>
    <submittedName>
        <fullName evidence="8">Uncharacterized protein</fullName>
    </submittedName>
</protein>
<dbReference type="AlphaFoldDB" id="A0A7R9YTN1"/>
<evidence type="ECO:0000256" key="4">
    <source>
        <dbReference type="ARBA" id="ARBA00022989"/>
    </source>
</evidence>
<evidence type="ECO:0000313" key="8">
    <source>
        <dbReference type="EMBL" id="CAD8285627.1"/>
    </source>
</evidence>
<keyword evidence="2" id="KW-0812">Transmembrane</keyword>
<keyword evidence="4" id="KW-1133">Transmembrane helix</keyword>
<name>A0A7R9YTN1_9CHLO</name>
<comment type="subcellular location">
    <subcellularLocation>
        <location evidence="1">Membrane</location>
        <topology evidence="1">Single-pass type II membrane protein</topology>
    </subcellularLocation>
</comment>
<keyword evidence="3" id="KW-0735">Signal-anchor</keyword>
<keyword evidence="5" id="KW-0472">Membrane</keyword>
<evidence type="ECO:0000256" key="3">
    <source>
        <dbReference type="ARBA" id="ARBA00022968"/>
    </source>
</evidence>
<dbReference type="PANTHER" id="PTHR12270:SF52">
    <property type="entry name" value="GLYCOSYLTRANSFERASE-LIKE PROTEIN GNT13-RELATED"/>
    <property type="match status" value="1"/>
</dbReference>